<protein>
    <recommendedName>
        <fullName evidence="3">Ubiquitin-like domain-containing protein</fullName>
    </recommendedName>
</protein>
<sequence>MIIRVKYEGKMIEIPALTLDQSLEGGEQIFADIARQLCLDENRLKLIHRGKVLNKSNISQVLHHDPQSVLQVVGTSREKLTKPLANRLMDWFLLPLHWMTSLLARMFPTQIFDNGFFHSALSFLSAAWSTMISFFISAMPGYVPPARDRDRVQEEEELGGRARVQRIIQTDGRRCRDEINMEMTDRFDHRPP</sequence>
<feature type="transmembrane region" description="Helical" evidence="1">
    <location>
        <begin position="120"/>
        <end position="143"/>
    </location>
</feature>
<evidence type="ECO:0000256" key="1">
    <source>
        <dbReference type="SAM" id="Phobius"/>
    </source>
</evidence>
<name>A0A7S0DVG3_9CRYP</name>
<accession>A0A7S0DVG3</accession>
<evidence type="ECO:0008006" key="3">
    <source>
        <dbReference type="Google" id="ProtNLM"/>
    </source>
</evidence>
<reference evidence="2" key="1">
    <citation type="submission" date="2021-01" db="EMBL/GenBank/DDBJ databases">
        <authorList>
            <person name="Corre E."/>
            <person name="Pelletier E."/>
            <person name="Niang G."/>
            <person name="Scheremetjew M."/>
            <person name="Finn R."/>
            <person name="Kale V."/>
            <person name="Holt S."/>
            <person name="Cochrane G."/>
            <person name="Meng A."/>
            <person name="Brown T."/>
            <person name="Cohen L."/>
        </authorList>
    </citation>
    <scope>NUCLEOTIDE SEQUENCE</scope>
    <source>
        <strain evidence="2">CCMP325</strain>
    </source>
</reference>
<dbReference type="EMBL" id="HBEO01000596">
    <property type="protein sequence ID" value="CAD8465850.1"/>
    <property type="molecule type" value="Transcribed_RNA"/>
</dbReference>
<evidence type="ECO:0000313" key="2">
    <source>
        <dbReference type="EMBL" id="CAD8465850.1"/>
    </source>
</evidence>
<gene>
    <name evidence="2" type="ORF">HPHI1048_LOCUS430</name>
</gene>
<keyword evidence="1" id="KW-0472">Membrane</keyword>
<dbReference type="AlphaFoldDB" id="A0A7S0DVG3"/>
<organism evidence="2">
    <name type="scientific">Hanusia phi</name>
    <dbReference type="NCBI Taxonomy" id="3032"/>
    <lineage>
        <taxon>Eukaryota</taxon>
        <taxon>Cryptophyceae</taxon>
        <taxon>Pyrenomonadales</taxon>
        <taxon>Geminigeraceae</taxon>
        <taxon>Hanusia</taxon>
    </lineage>
</organism>
<keyword evidence="1" id="KW-0812">Transmembrane</keyword>
<proteinExistence type="predicted"/>
<keyword evidence="1" id="KW-1133">Transmembrane helix</keyword>